<evidence type="ECO:0000313" key="4">
    <source>
        <dbReference type="Proteomes" id="UP001501166"/>
    </source>
</evidence>
<dbReference type="Pfam" id="PF11796">
    <property type="entry name" value="DUF3323"/>
    <property type="match status" value="1"/>
</dbReference>
<protein>
    <recommendedName>
        <fullName evidence="5">DUF2399 domain-containing protein</fullName>
    </recommendedName>
</protein>
<dbReference type="Proteomes" id="UP001501166">
    <property type="component" value="Unassembled WGS sequence"/>
</dbReference>
<dbReference type="InterPro" id="IPR024465">
    <property type="entry name" value="DUF2399"/>
</dbReference>
<evidence type="ECO:0000259" key="1">
    <source>
        <dbReference type="Pfam" id="PF09664"/>
    </source>
</evidence>
<keyword evidence="4" id="KW-1185">Reference proteome</keyword>
<name>A0ABN0XLE2_9LACT</name>
<dbReference type="RefSeq" id="WP_343756058.1">
    <property type="nucleotide sequence ID" value="NZ_BAAACW010000121.1"/>
</dbReference>
<dbReference type="EMBL" id="BAAACW010000121">
    <property type="protein sequence ID" value="GAA0367165.1"/>
    <property type="molecule type" value="Genomic_DNA"/>
</dbReference>
<reference evidence="3 4" key="1">
    <citation type="journal article" date="2019" name="Int. J. Syst. Evol. Microbiol.">
        <title>The Global Catalogue of Microorganisms (GCM) 10K type strain sequencing project: providing services to taxonomists for standard genome sequencing and annotation.</title>
        <authorList>
            <consortium name="The Broad Institute Genomics Platform"/>
            <consortium name="The Broad Institute Genome Sequencing Center for Infectious Disease"/>
            <person name="Wu L."/>
            <person name="Ma J."/>
        </authorList>
    </citation>
    <scope>NUCLEOTIDE SEQUENCE [LARGE SCALE GENOMIC DNA]</scope>
    <source>
        <strain evidence="3 4">JCM 12662</strain>
    </source>
</reference>
<sequence>MPDEGDLLAYLSSQVGVNKLFHLFRKEIIHQRGIQGFIRLHSFSDEELEFLADFFNVSIHSLRKKGRVDLEAFDRKLNSAGYKGLSLIELLELYFDEPLLKLTTLEARKDFLKQLEKDFSLLKDWLNELKRGTEDTRWIHQIMEESPETFETYVLYLSEGIRLLPTRPIRLSVFSQIITLNADSFQPSKELGKLWLHVLAETKRLHAIEPIRLPNTRKEADDLLQEFNLYREDITDAVTVVNLFAETLVHYHPMWESAVHSQSVMTVPLREVIKLSAIYPASTQSVVWVVDNPELFTRLLDEIPTIPMICLQEKWSCAAWEVFDKLVDQGTELRFVGDLKPSSIVRAESLLLHYPDKARTWRMDVSSYLAARDPHVTLTEEELSLLNTHHMDELACVKDEMKDRRNPAYLMTIIDELVSELNYYYNK</sequence>
<feature type="domain" description="DUF2399" evidence="1">
    <location>
        <begin position="266"/>
        <end position="420"/>
    </location>
</feature>
<evidence type="ECO:0000313" key="3">
    <source>
        <dbReference type="EMBL" id="GAA0367165.1"/>
    </source>
</evidence>
<dbReference type="InterPro" id="IPR024466">
    <property type="entry name" value="CHP02679_N"/>
</dbReference>
<accession>A0ABN0XLE2</accession>
<gene>
    <name evidence="3" type="ORF">GCM10008932_18960</name>
</gene>
<comment type="caution">
    <text evidence="3">The sequence shown here is derived from an EMBL/GenBank/DDBJ whole genome shotgun (WGS) entry which is preliminary data.</text>
</comment>
<organism evidence="3 4">
    <name type="scientific">Alkalibacterium iburiense</name>
    <dbReference type="NCBI Taxonomy" id="290589"/>
    <lineage>
        <taxon>Bacteria</taxon>
        <taxon>Bacillati</taxon>
        <taxon>Bacillota</taxon>
        <taxon>Bacilli</taxon>
        <taxon>Lactobacillales</taxon>
        <taxon>Carnobacteriaceae</taxon>
        <taxon>Alkalibacterium</taxon>
    </lineage>
</organism>
<evidence type="ECO:0000259" key="2">
    <source>
        <dbReference type="Pfam" id="PF11796"/>
    </source>
</evidence>
<evidence type="ECO:0008006" key="5">
    <source>
        <dbReference type="Google" id="ProtNLM"/>
    </source>
</evidence>
<feature type="domain" description="Conserved hypothetical protein CHP02679 N terminus" evidence="2">
    <location>
        <begin position="35"/>
        <end position="243"/>
    </location>
</feature>
<proteinExistence type="predicted"/>
<dbReference type="Pfam" id="PF09664">
    <property type="entry name" value="DUF2399"/>
    <property type="match status" value="1"/>
</dbReference>